<protein>
    <submittedName>
        <fullName evidence="2">Uncharacterized protein</fullName>
    </submittedName>
</protein>
<comment type="caution">
    <text evidence="2">The sequence shown here is derived from an EMBL/GenBank/DDBJ whole genome shotgun (WGS) entry which is preliminary data.</text>
</comment>
<evidence type="ECO:0000313" key="3">
    <source>
        <dbReference type="Proteomes" id="UP000010411"/>
    </source>
</evidence>
<reference evidence="2 3" key="1">
    <citation type="submission" date="2012-11" db="EMBL/GenBank/DDBJ databases">
        <authorList>
            <person name="Huguet-Tapia J.C."/>
            <person name="Durkin A.S."/>
            <person name="Pettis G.S."/>
            <person name="Badger J.H."/>
        </authorList>
    </citation>
    <scope>NUCLEOTIDE SEQUENCE [LARGE SCALE GENOMIC DNA]</scope>
    <source>
        <strain evidence="2 3">91-03</strain>
    </source>
</reference>
<evidence type="ECO:0000313" key="2">
    <source>
        <dbReference type="EMBL" id="EKX60078.1"/>
    </source>
</evidence>
<dbReference type="Proteomes" id="UP000010411">
    <property type="component" value="Unassembled WGS sequence"/>
</dbReference>
<sequence length="40" mass="4485">MKATSPRGRTGGVAEGTNPYRGHRSPRENLCIRGDIRRNF</sequence>
<proteinExistence type="predicted"/>
<dbReference type="AlphaFoldDB" id="L1KI51"/>
<name>L1KI51_9ACTN</name>
<evidence type="ECO:0000256" key="1">
    <source>
        <dbReference type="SAM" id="MobiDB-lite"/>
    </source>
</evidence>
<feature type="region of interest" description="Disordered" evidence="1">
    <location>
        <begin position="1"/>
        <end position="40"/>
    </location>
</feature>
<dbReference type="EMBL" id="AEJC01000680">
    <property type="protein sequence ID" value="EKX60078.1"/>
    <property type="molecule type" value="Genomic_DNA"/>
</dbReference>
<accession>L1KI51</accession>
<keyword evidence="3" id="KW-1185">Reference proteome</keyword>
<gene>
    <name evidence="2" type="ORF">STRIP9103_08302</name>
</gene>
<organism evidence="2 3">
    <name type="scientific">Streptomyces ipomoeae 91-03</name>
    <dbReference type="NCBI Taxonomy" id="698759"/>
    <lineage>
        <taxon>Bacteria</taxon>
        <taxon>Bacillati</taxon>
        <taxon>Actinomycetota</taxon>
        <taxon>Actinomycetes</taxon>
        <taxon>Kitasatosporales</taxon>
        <taxon>Streptomycetaceae</taxon>
        <taxon>Streptomyces</taxon>
    </lineage>
</organism>
<dbReference type="PATRIC" id="fig|698759.3.peg.9187"/>